<organism evidence="1 2">
    <name type="scientific">Wenjunlia tyrosinilytica</name>
    <dbReference type="NCBI Taxonomy" id="1544741"/>
    <lineage>
        <taxon>Bacteria</taxon>
        <taxon>Bacillati</taxon>
        <taxon>Actinomycetota</taxon>
        <taxon>Actinomycetes</taxon>
        <taxon>Kitasatosporales</taxon>
        <taxon>Streptomycetaceae</taxon>
        <taxon>Wenjunlia</taxon>
    </lineage>
</organism>
<name>A0A918E271_9ACTN</name>
<dbReference type="AlphaFoldDB" id="A0A918E271"/>
<accession>A0A918E271</accession>
<sequence length="80" mass="9127">MWTDLGRAPRTTDAYARGLAEHLEMCKRENVDPPTANRAHIAVYVRELTLQPSRWGANLVSIDSGSRWRAGCETPTYRWP</sequence>
<reference evidence="1" key="2">
    <citation type="submission" date="2020-09" db="EMBL/GenBank/DDBJ databases">
        <authorList>
            <person name="Sun Q."/>
            <person name="Zhou Y."/>
        </authorList>
    </citation>
    <scope>NUCLEOTIDE SEQUENCE</scope>
    <source>
        <strain evidence="1">CGMCC 4.7201</strain>
    </source>
</reference>
<keyword evidence="2" id="KW-1185">Reference proteome</keyword>
<protein>
    <submittedName>
        <fullName evidence="1">Uncharacterized protein</fullName>
    </submittedName>
</protein>
<proteinExistence type="predicted"/>
<comment type="caution">
    <text evidence="1">The sequence shown here is derived from an EMBL/GenBank/DDBJ whole genome shotgun (WGS) entry which is preliminary data.</text>
</comment>
<gene>
    <name evidence="1" type="ORF">GCM10012280_71950</name>
</gene>
<reference evidence="1" key="1">
    <citation type="journal article" date="2014" name="Int. J. Syst. Evol. Microbiol.">
        <title>Complete genome sequence of Corynebacterium casei LMG S-19264T (=DSM 44701T), isolated from a smear-ripened cheese.</title>
        <authorList>
            <consortium name="US DOE Joint Genome Institute (JGI-PGF)"/>
            <person name="Walter F."/>
            <person name="Albersmeier A."/>
            <person name="Kalinowski J."/>
            <person name="Ruckert C."/>
        </authorList>
    </citation>
    <scope>NUCLEOTIDE SEQUENCE</scope>
    <source>
        <strain evidence="1">CGMCC 4.7201</strain>
    </source>
</reference>
<evidence type="ECO:0000313" key="1">
    <source>
        <dbReference type="EMBL" id="GGP01327.1"/>
    </source>
</evidence>
<dbReference type="Proteomes" id="UP000641932">
    <property type="component" value="Unassembled WGS sequence"/>
</dbReference>
<evidence type="ECO:0000313" key="2">
    <source>
        <dbReference type="Proteomes" id="UP000641932"/>
    </source>
</evidence>
<dbReference type="EMBL" id="BMMS01000099">
    <property type="protein sequence ID" value="GGP01327.1"/>
    <property type="molecule type" value="Genomic_DNA"/>
</dbReference>